<proteinExistence type="predicted"/>
<gene>
    <name evidence="1" type="ORF">MNBD_DELTA04-612</name>
</gene>
<dbReference type="EMBL" id="UOEY01000095">
    <property type="protein sequence ID" value="VAW40044.1"/>
    <property type="molecule type" value="Genomic_DNA"/>
</dbReference>
<evidence type="ECO:0008006" key="2">
    <source>
        <dbReference type="Google" id="ProtNLM"/>
    </source>
</evidence>
<dbReference type="AlphaFoldDB" id="A0A3B0W8P9"/>
<evidence type="ECO:0000313" key="1">
    <source>
        <dbReference type="EMBL" id="VAW40044.1"/>
    </source>
</evidence>
<sequence>MMTTTKLQPVQLIPMEAITGWEEFLRDGEAYLKTAVAAHQKRQDVFTPEILYNIIAMAIEKFVMAALMRHGTLPYNHTMTDLVESMEETFPDAMGDISEGLIKMDKYQDICALDNYHISPPAMEEIPDMLELGQKLRSLVVNKLLIAAGRSGQ</sequence>
<accession>A0A3B0W8P9</accession>
<reference evidence="1" key="1">
    <citation type="submission" date="2018-06" db="EMBL/GenBank/DDBJ databases">
        <authorList>
            <person name="Zhirakovskaya E."/>
        </authorList>
    </citation>
    <scope>NUCLEOTIDE SEQUENCE</scope>
</reference>
<organism evidence="1">
    <name type="scientific">hydrothermal vent metagenome</name>
    <dbReference type="NCBI Taxonomy" id="652676"/>
    <lineage>
        <taxon>unclassified sequences</taxon>
        <taxon>metagenomes</taxon>
        <taxon>ecological metagenomes</taxon>
    </lineage>
</organism>
<protein>
    <recommendedName>
        <fullName evidence="2">HEPN domain-containing protein</fullName>
    </recommendedName>
</protein>
<name>A0A3B0W8P9_9ZZZZ</name>